<evidence type="ECO:0000256" key="6">
    <source>
        <dbReference type="SAM" id="Phobius"/>
    </source>
</evidence>
<evidence type="ECO:0000256" key="4">
    <source>
        <dbReference type="ARBA" id="ARBA00022989"/>
    </source>
</evidence>
<feature type="transmembrane region" description="Helical" evidence="6">
    <location>
        <begin position="115"/>
        <end position="133"/>
    </location>
</feature>
<organism evidence="7 8">
    <name type="scientific">Pelobium manganitolerans</name>
    <dbReference type="NCBI Taxonomy" id="1842495"/>
    <lineage>
        <taxon>Bacteria</taxon>
        <taxon>Pseudomonadati</taxon>
        <taxon>Bacteroidota</taxon>
        <taxon>Sphingobacteriia</taxon>
        <taxon>Sphingobacteriales</taxon>
        <taxon>Sphingobacteriaceae</taxon>
        <taxon>Pelobium</taxon>
    </lineage>
</organism>
<dbReference type="AlphaFoldDB" id="A0A419SB87"/>
<dbReference type="CDD" id="cd13128">
    <property type="entry name" value="MATE_Wzx_like"/>
    <property type="match status" value="1"/>
</dbReference>
<accession>A0A419SB87</accession>
<evidence type="ECO:0000256" key="1">
    <source>
        <dbReference type="ARBA" id="ARBA00004651"/>
    </source>
</evidence>
<name>A0A419SB87_9SPHI</name>
<evidence type="ECO:0000256" key="5">
    <source>
        <dbReference type="ARBA" id="ARBA00023136"/>
    </source>
</evidence>
<feature type="transmembrane region" description="Helical" evidence="6">
    <location>
        <begin position="286"/>
        <end position="306"/>
    </location>
</feature>
<dbReference type="OrthoDB" id="9815702at2"/>
<sequence length="473" mass="53625">MSIRKNIISNVLLSSSKIIFPLFTFPYITRTLSVESYGSVLFIDAFTQYFIIFSALGVPFYGIREISKIKHKPELRSKLVLELISIKLLLAICFSLIFLLLKFFVPELKNNTDLIKLGCISIISSSFLIEWFYQGMELYAYITKRSVLIKTLSVISVFWLIKANDDKLVYYFILVFANVTNAFINFAYYLRKYHSPVCSKLELTKHLKPLAILFLINIAVSAYTLLNTIILGVYTDVTQVSYYEASLRISKIVTVCIVSVGAVLIPRITSLGTIGNKNKIKDLMNMSCSIVLLTTIPFCCFCMLFPEEILNIVVGKNYGDTENALRILSPLPLIIGLCNVFGIQFLMPIGKEKKIFLATLMGFVISLILNFILTPKIGYIGASIACLCAEFTVFAIVYQNARREIEITLDYGLLQLIIYSLAISYCITIPLHNLVSRFFQLWVMIISFVTCLLLLNSYIKNTSLLKILTLQIR</sequence>
<feature type="transmembrane region" description="Helical" evidence="6">
    <location>
        <begin position="438"/>
        <end position="459"/>
    </location>
</feature>
<feature type="transmembrane region" description="Helical" evidence="6">
    <location>
        <begin position="168"/>
        <end position="190"/>
    </location>
</feature>
<comment type="subcellular location">
    <subcellularLocation>
        <location evidence="1">Cell membrane</location>
        <topology evidence="1">Multi-pass membrane protein</topology>
    </subcellularLocation>
</comment>
<dbReference type="EMBL" id="MBTA01000002">
    <property type="protein sequence ID" value="RKD19555.1"/>
    <property type="molecule type" value="Genomic_DNA"/>
</dbReference>
<keyword evidence="4 6" id="KW-1133">Transmembrane helix</keyword>
<gene>
    <name evidence="7" type="ORF">BCY91_13215</name>
</gene>
<feature type="transmembrane region" description="Helical" evidence="6">
    <location>
        <begin position="355"/>
        <end position="373"/>
    </location>
</feature>
<dbReference type="RefSeq" id="WP_120180488.1">
    <property type="nucleotide sequence ID" value="NZ_CBINCU010000006.1"/>
</dbReference>
<keyword evidence="2" id="KW-1003">Cell membrane</keyword>
<proteinExistence type="predicted"/>
<dbReference type="InterPro" id="IPR050833">
    <property type="entry name" value="Poly_Biosynth_Transport"/>
</dbReference>
<evidence type="ECO:0000313" key="8">
    <source>
        <dbReference type="Proteomes" id="UP000283433"/>
    </source>
</evidence>
<dbReference type="GO" id="GO:0005886">
    <property type="term" value="C:plasma membrane"/>
    <property type="evidence" value="ECO:0007669"/>
    <property type="project" value="UniProtKB-SubCell"/>
</dbReference>
<evidence type="ECO:0000313" key="7">
    <source>
        <dbReference type="EMBL" id="RKD19555.1"/>
    </source>
</evidence>
<evidence type="ECO:0000256" key="3">
    <source>
        <dbReference type="ARBA" id="ARBA00022692"/>
    </source>
</evidence>
<feature type="transmembrane region" description="Helical" evidence="6">
    <location>
        <begin position="379"/>
        <end position="399"/>
    </location>
</feature>
<feature type="transmembrane region" description="Helical" evidence="6">
    <location>
        <begin position="40"/>
        <end position="63"/>
    </location>
</feature>
<feature type="transmembrane region" description="Helical" evidence="6">
    <location>
        <begin position="7"/>
        <end position="28"/>
    </location>
</feature>
<feature type="transmembrane region" description="Helical" evidence="6">
    <location>
        <begin position="411"/>
        <end position="432"/>
    </location>
</feature>
<feature type="transmembrane region" description="Helical" evidence="6">
    <location>
        <begin position="145"/>
        <end position="162"/>
    </location>
</feature>
<dbReference type="PANTHER" id="PTHR30250">
    <property type="entry name" value="PST FAMILY PREDICTED COLANIC ACID TRANSPORTER"/>
    <property type="match status" value="1"/>
</dbReference>
<comment type="caution">
    <text evidence="7">The sequence shown here is derived from an EMBL/GenBank/DDBJ whole genome shotgun (WGS) entry which is preliminary data.</text>
</comment>
<dbReference type="PANTHER" id="PTHR30250:SF11">
    <property type="entry name" value="O-ANTIGEN TRANSPORTER-RELATED"/>
    <property type="match status" value="1"/>
</dbReference>
<dbReference type="InterPro" id="IPR002797">
    <property type="entry name" value="Polysacc_synth"/>
</dbReference>
<keyword evidence="3 6" id="KW-0812">Transmembrane</keyword>
<feature type="transmembrane region" description="Helical" evidence="6">
    <location>
        <begin position="326"/>
        <end position="343"/>
    </location>
</feature>
<feature type="transmembrane region" description="Helical" evidence="6">
    <location>
        <begin position="84"/>
        <end position="103"/>
    </location>
</feature>
<feature type="transmembrane region" description="Helical" evidence="6">
    <location>
        <begin position="210"/>
        <end position="234"/>
    </location>
</feature>
<feature type="transmembrane region" description="Helical" evidence="6">
    <location>
        <begin position="246"/>
        <end position="265"/>
    </location>
</feature>
<evidence type="ECO:0000256" key="2">
    <source>
        <dbReference type="ARBA" id="ARBA00022475"/>
    </source>
</evidence>
<dbReference type="Pfam" id="PF01943">
    <property type="entry name" value="Polysacc_synt"/>
    <property type="match status" value="1"/>
</dbReference>
<protein>
    <submittedName>
        <fullName evidence="7">Uncharacterized protein</fullName>
    </submittedName>
</protein>
<keyword evidence="8" id="KW-1185">Reference proteome</keyword>
<keyword evidence="5 6" id="KW-0472">Membrane</keyword>
<reference evidence="7 8" key="1">
    <citation type="submission" date="2016-07" db="EMBL/GenBank/DDBJ databases">
        <title>Genome of Pelobium manganitolerans.</title>
        <authorList>
            <person name="Wu S."/>
            <person name="Wang G."/>
        </authorList>
    </citation>
    <scope>NUCLEOTIDE SEQUENCE [LARGE SCALE GENOMIC DNA]</scope>
    <source>
        <strain evidence="7 8">YS-25</strain>
    </source>
</reference>
<dbReference type="Proteomes" id="UP000283433">
    <property type="component" value="Unassembled WGS sequence"/>
</dbReference>